<evidence type="ECO:0000313" key="12">
    <source>
        <dbReference type="Proteomes" id="UP001500363"/>
    </source>
</evidence>
<keyword evidence="12" id="KW-1185">Reference proteome</keyword>
<keyword evidence="5" id="KW-0274">FAD</keyword>
<reference evidence="11 12" key="1">
    <citation type="journal article" date="2019" name="Int. J. Syst. Evol. Microbiol.">
        <title>The Global Catalogue of Microorganisms (GCM) 10K type strain sequencing project: providing services to taxonomists for standard genome sequencing and annotation.</title>
        <authorList>
            <consortium name="The Broad Institute Genomics Platform"/>
            <consortium name="The Broad Institute Genome Sequencing Center for Infectious Disease"/>
            <person name="Wu L."/>
            <person name="Ma J."/>
        </authorList>
    </citation>
    <scope>NUCLEOTIDE SEQUENCE [LARGE SCALE GENOMIC DNA]</scope>
    <source>
        <strain evidence="11 12">JCM 14303</strain>
    </source>
</reference>
<dbReference type="PROSITE" id="PS00197">
    <property type="entry name" value="2FE2S_FER_1"/>
    <property type="match status" value="1"/>
</dbReference>
<dbReference type="InterPro" id="IPR012675">
    <property type="entry name" value="Beta-grasp_dom_sf"/>
</dbReference>
<dbReference type="PANTHER" id="PTHR47354:SF8">
    <property type="entry name" value="1,2-PHENYLACETYL-COA EPOXIDASE, SUBUNIT E"/>
    <property type="match status" value="1"/>
</dbReference>
<evidence type="ECO:0008006" key="13">
    <source>
        <dbReference type="Google" id="ProtNLM"/>
    </source>
</evidence>
<comment type="cofactor">
    <cofactor evidence="1">
        <name>FAD</name>
        <dbReference type="ChEBI" id="CHEBI:57692"/>
    </cofactor>
</comment>
<dbReference type="RefSeq" id="WP_344169787.1">
    <property type="nucleotide sequence ID" value="NZ_BAAANC010000001.1"/>
</dbReference>
<keyword evidence="8" id="KW-0411">Iron-sulfur</keyword>
<evidence type="ECO:0000256" key="3">
    <source>
        <dbReference type="ARBA" id="ARBA00022714"/>
    </source>
</evidence>
<comment type="caution">
    <text evidence="11">The sequence shown here is derived from an EMBL/GenBank/DDBJ whole genome shotgun (WGS) entry which is preliminary data.</text>
</comment>
<dbReference type="SUPFAM" id="SSF63380">
    <property type="entry name" value="Riboflavin synthase domain-like"/>
    <property type="match status" value="1"/>
</dbReference>
<dbReference type="PROSITE" id="PS51085">
    <property type="entry name" value="2FE2S_FER_2"/>
    <property type="match status" value="1"/>
</dbReference>
<organism evidence="11 12">
    <name type="scientific">Kribbella lupini</name>
    <dbReference type="NCBI Taxonomy" id="291602"/>
    <lineage>
        <taxon>Bacteria</taxon>
        <taxon>Bacillati</taxon>
        <taxon>Actinomycetota</taxon>
        <taxon>Actinomycetes</taxon>
        <taxon>Propionibacteriales</taxon>
        <taxon>Kribbellaceae</taxon>
        <taxon>Kribbella</taxon>
    </lineage>
</organism>
<dbReference type="InterPro" id="IPR001433">
    <property type="entry name" value="OxRdtase_FAD/NAD-bd"/>
</dbReference>
<protein>
    <recommendedName>
        <fullName evidence="13">Ring-1,2-phenylacetyl-CoA epoxidase subunit PaaE</fullName>
    </recommendedName>
</protein>
<dbReference type="InterPro" id="IPR017927">
    <property type="entry name" value="FAD-bd_FR_type"/>
</dbReference>
<name>A0ABN2A915_9ACTN</name>
<evidence type="ECO:0000256" key="5">
    <source>
        <dbReference type="ARBA" id="ARBA00022827"/>
    </source>
</evidence>
<evidence type="ECO:0000313" key="11">
    <source>
        <dbReference type="EMBL" id="GAA1513409.1"/>
    </source>
</evidence>
<evidence type="ECO:0000259" key="9">
    <source>
        <dbReference type="PROSITE" id="PS51085"/>
    </source>
</evidence>
<dbReference type="PRINTS" id="PR00410">
    <property type="entry name" value="PHEHYDRXLASE"/>
</dbReference>
<evidence type="ECO:0000256" key="6">
    <source>
        <dbReference type="ARBA" id="ARBA00023002"/>
    </source>
</evidence>
<dbReference type="InterPro" id="IPR039261">
    <property type="entry name" value="FNR_nucleotide-bd"/>
</dbReference>
<dbReference type="InterPro" id="IPR017938">
    <property type="entry name" value="Riboflavin_synthase-like_b-brl"/>
</dbReference>
<proteinExistence type="predicted"/>
<feature type="domain" description="2Fe-2S ferredoxin-type" evidence="9">
    <location>
        <begin position="271"/>
        <end position="361"/>
    </location>
</feature>
<keyword evidence="6" id="KW-0560">Oxidoreductase</keyword>
<dbReference type="SUPFAM" id="SSF54292">
    <property type="entry name" value="2Fe-2S ferredoxin-like"/>
    <property type="match status" value="1"/>
</dbReference>
<feature type="domain" description="FAD-binding FR-type" evidence="10">
    <location>
        <begin position="10"/>
        <end position="112"/>
    </location>
</feature>
<dbReference type="InterPro" id="IPR011884">
    <property type="entry name" value="PaaE"/>
</dbReference>
<dbReference type="Pfam" id="PF00111">
    <property type="entry name" value="Fer2"/>
    <property type="match status" value="1"/>
</dbReference>
<evidence type="ECO:0000256" key="2">
    <source>
        <dbReference type="ARBA" id="ARBA00022630"/>
    </source>
</evidence>
<dbReference type="PROSITE" id="PS51384">
    <property type="entry name" value="FAD_FR"/>
    <property type="match status" value="1"/>
</dbReference>
<sequence>MTSVLPKRRATFHPLTVKAIDAITDDSVAITFDVPPDLASEYEFSAGQHLTVRRTGEDVRRSYSICSPAGSGVLRIGVKKIPGGDFSSYAANDLKPGDTIEVMTPLGRFGTTLDPVHDKHYAFVAAGSGITPVLSLVATILQVEPLSRVTLLYGNRTAGSVMFADELADLKDRYAERLHLVHVLSRESTEVELFNGRIDSDRLRRMLDTILPAKTVDEWFLCGPYAMVVGAQELLLEQGVAREQVHAELFHVGDEGPVARVEETVVDEDAAEVTVILDGRRSTFPLGEHAKAVLDATLAVRSDAPFACKGGVCGTCRAKVVDGTVRMDTNWALEPDEIRAGYVLTCQSHPTSAKVTLDFDA</sequence>
<gene>
    <name evidence="11" type="ORF">GCM10009741_09200</name>
</gene>
<dbReference type="Gene3D" id="3.40.50.80">
    <property type="entry name" value="Nucleotide-binding domain of ferredoxin-NADP reductase (FNR) module"/>
    <property type="match status" value="1"/>
</dbReference>
<evidence type="ECO:0000256" key="4">
    <source>
        <dbReference type="ARBA" id="ARBA00022723"/>
    </source>
</evidence>
<dbReference type="Gene3D" id="2.40.30.10">
    <property type="entry name" value="Translation factors"/>
    <property type="match status" value="1"/>
</dbReference>
<dbReference type="Pfam" id="PF00970">
    <property type="entry name" value="FAD_binding_6"/>
    <property type="match status" value="1"/>
</dbReference>
<dbReference type="PANTHER" id="PTHR47354">
    <property type="entry name" value="NADH OXIDOREDUCTASE HCR"/>
    <property type="match status" value="1"/>
</dbReference>
<evidence type="ECO:0000259" key="10">
    <source>
        <dbReference type="PROSITE" id="PS51384"/>
    </source>
</evidence>
<evidence type="ECO:0000256" key="7">
    <source>
        <dbReference type="ARBA" id="ARBA00023004"/>
    </source>
</evidence>
<dbReference type="EMBL" id="BAAANC010000001">
    <property type="protein sequence ID" value="GAA1513409.1"/>
    <property type="molecule type" value="Genomic_DNA"/>
</dbReference>
<dbReference type="NCBIfam" id="TIGR02160">
    <property type="entry name" value="PA_CoA_Oxy5"/>
    <property type="match status" value="1"/>
</dbReference>
<dbReference type="CDD" id="cd06214">
    <property type="entry name" value="PA_degradation_oxidoreductase_like"/>
    <property type="match status" value="1"/>
</dbReference>
<evidence type="ECO:0000256" key="1">
    <source>
        <dbReference type="ARBA" id="ARBA00001974"/>
    </source>
</evidence>
<accession>A0ABN2A915</accession>
<dbReference type="SUPFAM" id="SSF52343">
    <property type="entry name" value="Ferredoxin reductase-like, C-terminal NADP-linked domain"/>
    <property type="match status" value="1"/>
</dbReference>
<evidence type="ECO:0000256" key="8">
    <source>
        <dbReference type="ARBA" id="ARBA00023014"/>
    </source>
</evidence>
<dbReference type="Pfam" id="PF00175">
    <property type="entry name" value="NAD_binding_1"/>
    <property type="match status" value="1"/>
</dbReference>
<dbReference type="InterPro" id="IPR001041">
    <property type="entry name" value="2Fe-2S_ferredoxin-type"/>
</dbReference>
<dbReference type="CDD" id="cd00207">
    <property type="entry name" value="fer2"/>
    <property type="match status" value="1"/>
</dbReference>
<dbReference type="InterPro" id="IPR006058">
    <property type="entry name" value="2Fe2S_fd_BS"/>
</dbReference>
<dbReference type="Proteomes" id="UP001500363">
    <property type="component" value="Unassembled WGS sequence"/>
</dbReference>
<dbReference type="InterPro" id="IPR008333">
    <property type="entry name" value="Cbr1-like_FAD-bd_dom"/>
</dbReference>
<dbReference type="InterPro" id="IPR036010">
    <property type="entry name" value="2Fe-2S_ferredoxin-like_sf"/>
</dbReference>
<dbReference type="Gene3D" id="3.10.20.30">
    <property type="match status" value="1"/>
</dbReference>
<keyword evidence="4" id="KW-0479">Metal-binding</keyword>
<keyword evidence="2" id="KW-0285">Flavoprotein</keyword>
<keyword evidence="7" id="KW-0408">Iron</keyword>
<dbReference type="InterPro" id="IPR050415">
    <property type="entry name" value="MRET"/>
</dbReference>
<keyword evidence="3" id="KW-0001">2Fe-2S</keyword>